<protein>
    <submittedName>
        <fullName evidence="1">Phage tail protein</fullName>
    </submittedName>
</protein>
<dbReference type="SUPFAM" id="SSF69279">
    <property type="entry name" value="Phage tail proteins"/>
    <property type="match status" value="1"/>
</dbReference>
<proteinExistence type="predicted"/>
<dbReference type="Pfam" id="PF05954">
    <property type="entry name" value="Phage_GPD"/>
    <property type="match status" value="1"/>
</dbReference>
<name>A0A4U8UEB9_9HELI</name>
<organism evidence="1 2">
    <name type="scientific">Helicobacter apodemus</name>
    <dbReference type="NCBI Taxonomy" id="135569"/>
    <lineage>
        <taxon>Bacteria</taxon>
        <taxon>Pseudomonadati</taxon>
        <taxon>Campylobacterota</taxon>
        <taxon>Epsilonproteobacteria</taxon>
        <taxon>Campylobacterales</taxon>
        <taxon>Helicobacteraceae</taxon>
        <taxon>Helicobacter</taxon>
    </lineage>
</organism>
<gene>
    <name evidence="1" type="ORF">LS72_008620</name>
</gene>
<evidence type="ECO:0000313" key="1">
    <source>
        <dbReference type="EMBL" id="TLE14457.1"/>
    </source>
</evidence>
<accession>A0A4U8UEB9</accession>
<keyword evidence="2" id="KW-1185">Reference proteome</keyword>
<evidence type="ECO:0000313" key="2">
    <source>
        <dbReference type="Proteomes" id="UP000029920"/>
    </source>
</evidence>
<dbReference type="Proteomes" id="UP000029920">
    <property type="component" value="Unassembled WGS sequence"/>
</dbReference>
<dbReference type="EMBL" id="JRPC02000024">
    <property type="protein sequence ID" value="TLE14457.1"/>
    <property type="molecule type" value="Genomic_DNA"/>
</dbReference>
<dbReference type="RefSeq" id="WP_034553521.1">
    <property type="nucleotide sequence ID" value="NZ_JRPC02000024.1"/>
</dbReference>
<dbReference type="AlphaFoldDB" id="A0A4U8UEB9"/>
<comment type="caution">
    <text evidence="1">The sequence shown here is derived from an EMBL/GenBank/DDBJ whole genome shotgun (WGS) entry which is preliminary data.</text>
</comment>
<sequence length="308" mass="34771">MNFTPNFKILANNRDVTEHIQKNLITLRFKDEAGILSDEITLEVAGEFRRPKYQDKLKVWIGYKESGLWYCGDFCVQSSERTQHSTTITATGVDFSNALKEKRSRSWEKVSLKEIVEKIAKEHQLGFQAEFEEAKIVYLAQSDESDLSFLKRLAKEYGAMFSIKDNKILFLYKKESEKLPVSKINLSEAISFSIKHSNKTLYLSARAIWHDTEENKNKEVVVGNGMPQLRIESAFKNSSDAKLKAQAKLKNANSGSISGRLSIYGSKIYAGGLLELNNAGSDNGVYQINSVNHTLSADGFITDVEFEK</sequence>
<dbReference type="Gene3D" id="3.55.50.10">
    <property type="entry name" value="Baseplate protein-like domains"/>
    <property type="match status" value="1"/>
</dbReference>
<reference evidence="1 2" key="1">
    <citation type="journal article" date="2014" name="Genome Announc.">
        <title>Draft genome sequences of eight enterohepatic helicobacter species isolated from both laboratory and wild rodents.</title>
        <authorList>
            <person name="Sheh A."/>
            <person name="Shen Z."/>
            <person name="Fox J.G."/>
        </authorList>
    </citation>
    <scope>NUCLEOTIDE SEQUENCE [LARGE SCALE GENOMIC DNA]</scope>
    <source>
        <strain evidence="1 2">MIT-03-7007</strain>
    </source>
</reference>